<dbReference type="HAMAP" id="MF_01114">
    <property type="entry name" value="RecX"/>
    <property type="match status" value="1"/>
</dbReference>
<evidence type="ECO:0000259" key="8">
    <source>
        <dbReference type="Pfam" id="PF21982"/>
    </source>
</evidence>
<dbReference type="PANTHER" id="PTHR33602">
    <property type="entry name" value="REGULATORY PROTEIN RECX FAMILY PROTEIN"/>
    <property type="match status" value="1"/>
</dbReference>
<dbReference type="GO" id="GO:0005737">
    <property type="term" value="C:cytoplasm"/>
    <property type="evidence" value="ECO:0007669"/>
    <property type="project" value="UniProtKB-SubCell"/>
</dbReference>
<name>A0A6N6M2T0_9FLAO</name>
<comment type="similarity">
    <text evidence="2 5">Belongs to the RecX family.</text>
</comment>
<dbReference type="InterPro" id="IPR036388">
    <property type="entry name" value="WH-like_DNA-bd_sf"/>
</dbReference>
<comment type="function">
    <text evidence="5">Modulates RecA activity.</text>
</comment>
<dbReference type="GO" id="GO:0006282">
    <property type="term" value="P:regulation of DNA repair"/>
    <property type="evidence" value="ECO:0007669"/>
    <property type="project" value="UniProtKB-UniRule"/>
</dbReference>
<evidence type="ECO:0000313" key="9">
    <source>
        <dbReference type="EMBL" id="KAB1063502.1"/>
    </source>
</evidence>
<dbReference type="Pfam" id="PF02631">
    <property type="entry name" value="RecX_HTH2"/>
    <property type="match status" value="1"/>
</dbReference>
<evidence type="ECO:0000256" key="4">
    <source>
        <dbReference type="ARBA" id="ARBA00022490"/>
    </source>
</evidence>
<feature type="domain" description="RecX third three-helical" evidence="7">
    <location>
        <begin position="107"/>
        <end position="154"/>
    </location>
</feature>
<evidence type="ECO:0000256" key="1">
    <source>
        <dbReference type="ARBA" id="ARBA00004496"/>
    </source>
</evidence>
<feature type="domain" description="RecX first three-helical" evidence="8">
    <location>
        <begin position="14"/>
        <end position="53"/>
    </location>
</feature>
<reference evidence="9 10" key="1">
    <citation type="submission" date="2019-09" db="EMBL/GenBank/DDBJ databases">
        <title>Genomes of Cryomorphaceae.</title>
        <authorList>
            <person name="Bowman J.P."/>
        </authorList>
    </citation>
    <scope>NUCLEOTIDE SEQUENCE [LARGE SCALE GENOMIC DNA]</scope>
    <source>
        <strain evidence="9 10">KCTC 52047</strain>
    </source>
</reference>
<dbReference type="OrthoDB" id="1523826at2"/>
<dbReference type="Pfam" id="PF21982">
    <property type="entry name" value="RecX_HTH1"/>
    <property type="match status" value="1"/>
</dbReference>
<evidence type="ECO:0000259" key="6">
    <source>
        <dbReference type="Pfam" id="PF02631"/>
    </source>
</evidence>
<dbReference type="RefSeq" id="WP_151169017.1">
    <property type="nucleotide sequence ID" value="NZ_WACR01000008.1"/>
</dbReference>
<dbReference type="InterPro" id="IPR003783">
    <property type="entry name" value="Regulatory_RecX"/>
</dbReference>
<keyword evidence="4 5" id="KW-0963">Cytoplasm</keyword>
<dbReference type="InterPro" id="IPR053924">
    <property type="entry name" value="RecX_HTH_2nd"/>
</dbReference>
<dbReference type="Proteomes" id="UP000435357">
    <property type="component" value="Unassembled WGS sequence"/>
</dbReference>
<evidence type="ECO:0000256" key="2">
    <source>
        <dbReference type="ARBA" id="ARBA00009695"/>
    </source>
</evidence>
<organism evidence="9 10">
    <name type="scientific">Salibacter halophilus</name>
    <dbReference type="NCBI Taxonomy" id="1803916"/>
    <lineage>
        <taxon>Bacteria</taxon>
        <taxon>Pseudomonadati</taxon>
        <taxon>Bacteroidota</taxon>
        <taxon>Flavobacteriia</taxon>
        <taxon>Flavobacteriales</taxon>
        <taxon>Salibacteraceae</taxon>
        <taxon>Salibacter</taxon>
    </lineage>
</organism>
<dbReference type="InterPro" id="IPR053926">
    <property type="entry name" value="RecX_HTH_1st"/>
</dbReference>
<proteinExistence type="inferred from homology"/>
<evidence type="ECO:0000313" key="10">
    <source>
        <dbReference type="Proteomes" id="UP000435357"/>
    </source>
</evidence>
<comment type="subcellular location">
    <subcellularLocation>
        <location evidence="1 5">Cytoplasm</location>
    </subcellularLocation>
</comment>
<evidence type="ECO:0000259" key="7">
    <source>
        <dbReference type="Pfam" id="PF21981"/>
    </source>
</evidence>
<dbReference type="InterPro" id="IPR053925">
    <property type="entry name" value="RecX_HTH_3rd"/>
</dbReference>
<sequence length="158" mass="18811">MSFGKQHVYTVQQALTKAMKYCAYQERCQSEVYKKLRDWGMSHNDSEEVLAELISDNFINEERYTEAFVRGKLRSKGWGKLKISYKLKEKQISNYNIDHALKHIEQEEYLSILEREAKTKLKLINSKPDREKKASLLRFLQSKGFENNLIWDWINNNL</sequence>
<keyword evidence="10" id="KW-1185">Reference proteome</keyword>
<dbReference type="PANTHER" id="PTHR33602:SF1">
    <property type="entry name" value="REGULATORY PROTEIN RECX FAMILY PROTEIN"/>
    <property type="match status" value="1"/>
</dbReference>
<accession>A0A6N6M2T0</accession>
<dbReference type="EMBL" id="WACR01000008">
    <property type="protein sequence ID" value="KAB1063502.1"/>
    <property type="molecule type" value="Genomic_DNA"/>
</dbReference>
<evidence type="ECO:0000256" key="3">
    <source>
        <dbReference type="ARBA" id="ARBA00018111"/>
    </source>
</evidence>
<evidence type="ECO:0000256" key="5">
    <source>
        <dbReference type="HAMAP-Rule" id="MF_01114"/>
    </source>
</evidence>
<feature type="domain" description="RecX second three-helical" evidence="6">
    <location>
        <begin position="60"/>
        <end position="101"/>
    </location>
</feature>
<protein>
    <recommendedName>
        <fullName evidence="3 5">Regulatory protein RecX</fullName>
    </recommendedName>
</protein>
<dbReference type="Gene3D" id="1.10.10.10">
    <property type="entry name" value="Winged helix-like DNA-binding domain superfamily/Winged helix DNA-binding domain"/>
    <property type="match status" value="2"/>
</dbReference>
<comment type="caution">
    <text evidence="9">The sequence shown here is derived from an EMBL/GenBank/DDBJ whole genome shotgun (WGS) entry which is preliminary data.</text>
</comment>
<gene>
    <name evidence="5" type="primary">recX</name>
    <name evidence="9" type="ORF">F3059_10575</name>
</gene>
<dbReference type="AlphaFoldDB" id="A0A6N6M2T0"/>
<dbReference type="Pfam" id="PF21981">
    <property type="entry name" value="RecX_HTH3"/>
    <property type="match status" value="1"/>
</dbReference>